<reference evidence="1 2" key="1">
    <citation type="journal article" date="2012" name="Science">
        <title>The Paleozoic origin of enzymatic lignin decomposition reconstructed from 31 fungal genomes.</title>
        <authorList>
            <person name="Floudas D."/>
            <person name="Binder M."/>
            <person name="Riley R."/>
            <person name="Barry K."/>
            <person name="Blanchette R.A."/>
            <person name="Henrissat B."/>
            <person name="Martinez A.T."/>
            <person name="Otillar R."/>
            <person name="Spatafora J.W."/>
            <person name="Yadav J.S."/>
            <person name="Aerts A."/>
            <person name="Benoit I."/>
            <person name="Boyd A."/>
            <person name="Carlson A."/>
            <person name="Copeland A."/>
            <person name="Coutinho P.M."/>
            <person name="de Vries R.P."/>
            <person name="Ferreira P."/>
            <person name="Findley K."/>
            <person name="Foster B."/>
            <person name="Gaskell J."/>
            <person name="Glotzer D."/>
            <person name="Gorecki P."/>
            <person name="Heitman J."/>
            <person name="Hesse C."/>
            <person name="Hori C."/>
            <person name="Igarashi K."/>
            <person name="Jurgens J.A."/>
            <person name="Kallen N."/>
            <person name="Kersten P."/>
            <person name="Kohler A."/>
            <person name="Kuees U."/>
            <person name="Kumar T.K.A."/>
            <person name="Kuo A."/>
            <person name="LaButti K."/>
            <person name="Larrondo L.F."/>
            <person name="Lindquist E."/>
            <person name="Ling A."/>
            <person name="Lombard V."/>
            <person name="Lucas S."/>
            <person name="Lundell T."/>
            <person name="Martin R."/>
            <person name="McLaughlin D.J."/>
            <person name="Morgenstern I."/>
            <person name="Morin E."/>
            <person name="Murat C."/>
            <person name="Nagy L.G."/>
            <person name="Nolan M."/>
            <person name="Ohm R.A."/>
            <person name="Patyshakuliyeva A."/>
            <person name="Rokas A."/>
            <person name="Ruiz-Duenas F.J."/>
            <person name="Sabat G."/>
            <person name="Salamov A."/>
            <person name="Samejima M."/>
            <person name="Schmutz J."/>
            <person name="Slot J.C."/>
            <person name="St John F."/>
            <person name="Stenlid J."/>
            <person name="Sun H."/>
            <person name="Sun S."/>
            <person name="Syed K."/>
            <person name="Tsang A."/>
            <person name="Wiebenga A."/>
            <person name="Young D."/>
            <person name="Pisabarro A."/>
            <person name="Eastwood D.C."/>
            <person name="Martin F."/>
            <person name="Cullen D."/>
            <person name="Grigoriev I.V."/>
            <person name="Hibbett D.S."/>
        </authorList>
    </citation>
    <scope>NUCLEOTIDE SEQUENCE [LARGE SCALE GENOMIC DNA]</scope>
    <source>
        <strain evidence="1 2">ATCC 11539</strain>
    </source>
</reference>
<dbReference type="AlphaFoldDB" id="S7S1N1"/>
<dbReference type="EMBL" id="KB469296">
    <property type="protein sequence ID" value="EPQ61360.1"/>
    <property type="molecule type" value="Genomic_DNA"/>
</dbReference>
<accession>S7S1N1</accession>
<dbReference type="RefSeq" id="XP_007861545.1">
    <property type="nucleotide sequence ID" value="XM_007863354.1"/>
</dbReference>
<protein>
    <submittedName>
        <fullName evidence="1">Uncharacterized protein</fullName>
    </submittedName>
</protein>
<dbReference type="GeneID" id="19301191"/>
<evidence type="ECO:0000313" key="2">
    <source>
        <dbReference type="Proteomes" id="UP000030669"/>
    </source>
</evidence>
<evidence type="ECO:0000313" key="1">
    <source>
        <dbReference type="EMBL" id="EPQ61360.1"/>
    </source>
</evidence>
<gene>
    <name evidence="1" type="ORF">GLOTRDRAFT_125078</name>
</gene>
<dbReference type="Proteomes" id="UP000030669">
    <property type="component" value="Unassembled WGS sequence"/>
</dbReference>
<name>S7S1N1_GLOTA</name>
<proteinExistence type="predicted"/>
<sequence>MPKDEVRRDPERCVRADARKNDRVLKDLPAGQSLPHSEDPWAYWLTEGDKV</sequence>
<organism evidence="1 2">
    <name type="scientific">Gloeophyllum trabeum (strain ATCC 11539 / FP-39264 / Madison 617)</name>
    <name type="common">Brown rot fungus</name>
    <dbReference type="NCBI Taxonomy" id="670483"/>
    <lineage>
        <taxon>Eukaryota</taxon>
        <taxon>Fungi</taxon>
        <taxon>Dikarya</taxon>
        <taxon>Basidiomycota</taxon>
        <taxon>Agaricomycotina</taxon>
        <taxon>Agaricomycetes</taxon>
        <taxon>Gloeophyllales</taxon>
        <taxon>Gloeophyllaceae</taxon>
        <taxon>Gloeophyllum</taxon>
    </lineage>
</organism>
<dbReference type="HOGENOM" id="CLU_3106552_0_0_1"/>
<keyword evidence="2" id="KW-1185">Reference proteome</keyword>
<dbReference type="KEGG" id="gtr:GLOTRDRAFT_125078"/>